<keyword evidence="1" id="KW-0472">Membrane</keyword>
<evidence type="ECO:0000259" key="3">
    <source>
        <dbReference type="Pfam" id="PF23494"/>
    </source>
</evidence>
<protein>
    <recommendedName>
        <fullName evidence="6">DUF308 domain-containing protein</fullName>
    </recommendedName>
</protein>
<dbReference type="Pfam" id="PF23494">
    <property type="entry name" value="bPH_10"/>
    <property type="match status" value="1"/>
</dbReference>
<comment type="caution">
    <text evidence="4">The sequence shown here is derived from an EMBL/GenBank/DDBJ whole genome shotgun (WGS) entry which is preliminary data.</text>
</comment>
<feature type="domain" description="Cysteinyl-tRNA ligase anticodon binding" evidence="2">
    <location>
        <begin position="180"/>
        <end position="230"/>
    </location>
</feature>
<feature type="transmembrane region" description="Helical" evidence="1">
    <location>
        <begin position="69"/>
        <end position="88"/>
    </location>
</feature>
<dbReference type="InterPro" id="IPR057798">
    <property type="entry name" value="PH_YqeB"/>
</dbReference>
<keyword evidence="1" id="KW-0812">Transmembrane</keyword>
<evidence type="ECO:0000256" key="1">
    <source>
        <dbReference type="SAM" id="Phobius"/>
    </source>
</evidence>
<feature type="transmembrane region" description="Helical" evidence="1">
    <location>
        <begin position="21"/>
        <end position="46"/>
    </location>
</feature>
<keyword evidence="5" id="KW-1185">Reference proteome</keyword>
<evidence type="ECO:0000259" key="2">
    <source>
        <dbReference type="Pfam" id="PF23493"/>
    </source>
</evidence>
<dbReference type="Pfam" id="PF23493">
    <property type="entry name" value="CysS_C"/>
    <property type="match status" value="1"/>
</dbReference>
<dbReference type="EMBL" id="JAVHUY010000010">
    <property type="protein sequence ID" value="MDQ7905360.1"/>
    <property type="molecule type" value="Genomic_DNA"/>
</dbReference>
<proteinExistence type="predicted"/>
<accession>A0ABU0ZGF6</accession>
<dbReference type="Proteomes" id="UP001230908">
    <property type="component" value="Unassembled WGS sequence"/>
</dbReference>
<dbReference type="RefSeq" id="WP_308712632.1">
    <property type="nucleotide sequence ID" value="NZ_JAVHUY010000010.1"/>
</dbReference>
<organism evidence="4 5">
    <name type="scientific">Phytohabitans maris</name>
    <dbReference type="NCBI Taxonomy" id="3071409"/>
    <lineage>
        <taxon>Bacteria</taxon>
        <taxon>Bacillati</taxon>
        <taxon>Actinomycetota</taxon>
        <taxon>Actinomycetes</taxon>
        <taxon>Micromonosporales</taxon>
        <taxon>Micromonosporaceae</taxon>
    </lineage>
</organism>
<evidence type="ECO:0000313" key="5">
    <source>
        <dbReference type="Proteomes" id="UP001230908"/>
    </source>
</evidence>
<keyword evidence="1" id="KW-1133">Transmembrane helix</keyword>
<sequence length="237" mass="25864">MMDAVYRRHETVVSEPAWAVGLMWLGLPLAGAGVGWLLQALAGWLAELPWIPFKGAVELLASVADNEPLATIVSLAAGAVVGLVLAFIGAMETLVVRITDGDVTLRRGDNTQEINRSVVRAVFVDGKQLVLLGRDTEELAREGFDLGAERLRDGFLAHGYPWAAAGDPYRDEFRRWVPDDPELPGSADALLKARAKALEKGDKTDVAELRAELGKLGVVVREESKRQYWRRTHPTSG</sequence>
<name>A0ABU0ZGF6_9ACTN</name>
<evidence type="ECO:0008006" key="6">
    <source>
        <dbReference type="Google" id="ProtNLM"/>
    </source>
</evidence>
<dbReference type="InterPro" id="IPR056411">
    <property type="entry name" value="CysS_C"/>
</dbReference>
<gene>
    <name evidence="4" type="ORF">RB614_12575</name>
</gene>
<evidence type="ECO:0000313" key="4">
    <source>
        <dbReference type="EMBL" id="MDQ7905360.1"/>
    </source>
</evidence>
<feature type="domain" description="YqeB PH" evidence="3">
    <location>
        <begin position="11"/>
        <end position="163"/>
    </location>
</feature>
<reference evidence="4 5" key="1">
    <citation type="submission" date="2023-08" db="EMBL/GenBank/DDBJ databases">
        <title>Phytohabitans sansha sp. nov., isolated from marine sediment.</title>
        <authorList>
            <person name="Zhao Y."/>
            <person name="Yi K."/>
        </authorList>
    </citation>
    <scope>NUCLEOTIDE SEQUENCE [LARGE SCALE GENOMIC DNA]</scope>
    <source>
        <strain evidence="4 5">ZYX-F-186</strain>
    </source>
</reference>